<name>K6WJV7_9ACTN</name>
<dbReference type="RefSeq" id="WP_006865907.1">
    <property type="nucleotide sequence ID" value="NZ_BAHE01000010.1"/>
</dbReference>
<dbReference type="InterPro" id="IPR013078">
    <property type="entry name" value="His_Pase_superF_clade-1"/>
</dbReference>
<proteinExistence type="predicted"/>
<accession>K6WJV7</accession>
<evidence type="ECO:0000313" key="2">
    <source>
        <dbReference type="Proteomes" id="UP000035058"/>
    </source>
</evidence>
<dbReference type="Gene3D" id="3.40.50.1240">
    <property type="entry name" value="Phosphoglycerate mutase-like"/>
    <property type="match status" value="1"/>
</dbReference>
<protein>
    <recommendedName>
        <fullName evidence="3">Phosphoglycerate mutase family protein</fullName>
    </recommendedName>
</protein>
<organism evidence="1 2">
    <name type="scientific">Gordonia namibiensis NBRC 108229</name>
    <dbReference type="NCBI Taxonomy" id="1208314"/>
    <lineage>
        <taxon>Bacteria</taxon>
        <taxon>Bacillati</taxon>
        <taxon>Actinomycetota</taxon>
        <taxon>Actinomycetes</taxon>
        <taxon>Mycobacteriales</taxon>
        <taxon>Gordoniaceae</taxon>
        <taxon>Gordonia</taxon>
    </lineage>
</organism>
<sequence length="174" mass="19013">MQIITAGRTGPNRSVRFGGEAPLDDRGRRDIEALAASVVGALTFCGPEPATLESVRLLGGRPEIDEELRTLDVGTWAGSAPEEIDPRELAVFFTDPAARPHGGESVEEFVRRVHDRRNTLNVDVATVVVAMPVAQALLCDDAAGYFRVEVRPATSYFWPALRIRPEETDSRGRT</sequence>
<evidence type="ECO:0008006" key="3">
    <source>
        <dbReference type="Google" id="ProtNLM"/>
    </source>
</evidence>
<reference evidence="1 2" key="1">
    <citation type="submission" date="2012-08" db="EMBL/GenBank/DDBJ databases">
        <title>Whole genome shotgun sequence of Gordonia namibiensis NBRC 108229.</title>
        <authorList>
            <person name="Isaki-Nakamura S."/>
            <person name="Hosoyama A."/>
            <person name="Tsuchikane K."/>
            <person name="Katsumata H."/>
            <person name="Baba S."/>
            <person name="Yamazaki S."/>
            <person name="Fujita N."/>
        </authorList>
    </citation>
    <scope>NUCLEOTIDE SEQUENCE [LARGE SCALE GENOMIC DNA]</scope>
    <source>
        <strain evidence="1 2">NBRC 108229</strain>
    </source>
</reference>
<dbReference type="Pfam" id="PF00300">
    <property type="entry name" value="His_Phos_1"/>
    <property type="match status" value="1"/>
</dbReference>
<comment type="caution">
    <text evidence="1">The sequence shown here is derived from an EMBL/GenBank/DDBJ whole genome shotgun (WGS) entry which is preliminary data.</text>
</comment>
<dbReference type="SUPFAM" id="SSF53254">
    <property type="entry name" value="Phosphoglycerate mutase-like"/>
    <property type="match status" value="1"/>
</dbReference>
<gene>
    <name evidence="1" type="ORF">GONAM_10_01260</name>
</gene>
<dbReference type="AlphaFoldDB" id="K6WJV7"/>
<dbReference type="InterPro" id="IPR029033">
    <property type="entry name" value="His_PPase_superfam"/>
</dbReference>
<dbReference type="Proteomes" id="UP000035058">
    <property type="component" value="Unassembled WGS sequence"/>
</dbReference>
<evidence type="ECO:0000313" key="1">
    <source>
        <dbReference type="EMBL" id="GAB99655.1"/>
    </source>
</evidence>
<dbReference type="EMBL" id="BAHE01000010">
    <property type="protein sequence ID" value="GAB99655.1"/>
    <property type="molecule type" value="Genomic_DNA"/>
</dbReference>
<keyword evidence="2" id="KW-1185">Reference proteome</keyword>